<name>A0A7M1AT63_9BACT</name>
<dbReference type="AlphaFoldDB" id="A0A7M1AT63"/>
<proteinExistence type="predicted"/>
<dbReference type="Proteomes" id="UP000593910">
    <property type="component" value="Chromosome"/>
</dbReference>
<feature type="transmembrane region" description="Helical" evidence="1">
    <location>
        <begin position="6"/>
        <end position="23"/>
    </location>
</feature>
<accession>A0A7M1AT63</accession>
<keyword evidence="1" id="KW-1133">Transmembrane helix</keyword>
<dbReference type="KEGG" id="smax:FJR03_02145"/>
<evidence type="ECO:0000256" key="1">
    <source>
        <dbReference type="SAM" id="Phobius"/>
    </source>
</evidence>
<evidence type="ECO:0000313" key="2">
    <source>
        <dbReference type="EMBL" id="QOP40605.1"/>
    </source>
</evidence>
<evidence type="ECO:0000313" key="3">
    <source>
        <dbReference type="Proteomes" id="UP000593910"/>
    </source>
</evidence>
<sequence>MNIKNLFIFIAVFIVSFMILFFLTNPSYEKSLEAKYHYEMGDYNKAYTLASEAFSEDVYNRMASTIMAQSKTSMKYEKYIKEAKQYLREINEMISQDTIDDAQRARIKLMSEIMVESYIKLAPSVITNKELVSQAAKYHKQFEKILEKVDR</sequence>
<keyword evidence="3" id="KW-1185">Reference proteome</keyword>
<organism evidence="2 3">
    <name type="scientific">Sulfurimonas marina</name>
    <dbReference type="NCBI Taxonomy" id="2590551"/>
    <lineage>
        <taxon>Bacteria</taxon>
        <taxon>Pseudomonadati</taxon>
        <taxon>Campylobacterota</taxon>
        <taxon>Epsilonproteobacteria</taxon>
        <taxon>Campylobacterales</taxon>
        <taxon>Sulfurimonadaceae</taxon>
        <taxon>Sulfurimonas</taxon>
    </lineage>
</organism>
<dbReference type="EMBL" id="CP041165">
    <property type="protein sequence ID" value="QOP40605.1"/>
    <property type="molecule type" value="Genomic_DNA"/>
</dbReference>
<keyword evidence="1" id="KW-0812">Transmembrane</keyword>
<gene>
    <name evidence="2" type="ORF">FJR03_02145</name>
</gene>
<protein>
    <submittedName>
        <fullName evidence="2">Uncharacterized protein</fullName>
    </submittedName>
</protein>
<reference evidence="2 3" key="1">
    <citation type="submission" date="2019-06" db="EMBL/GenBank/DDBJ databases">
        <title>Sulfurimonas gotlandica sp. nov., a chemoautotrophic and psychrotolerant epsilonproteobacterium isolated from a pelagic redoxcline, and an emended description of the genus Sulfurimonas.</title>
        <authorList>
            <person name="Wang S."/>
            <person name="Jiang L."/>
            <person name="Shao Z."/>
        </authorList>
    </citation>
    <scope>NUCLEOTIDE SEQUENCE [LARGE SCALE GENOMIC DNA]</scope>
    <source>
        <strain evidence="2 3">B2</strain>
    </source>
</reference>
<keyword evidence="1" id="KW-0472">Membrane</keyword>